<evidence type="ECO:0000313" key="2">
    <source>
        <dbReference type="Proteomes" id="UP000249890"/>
    </source>
</evidence>
<dbReference type="EMBL" id="CP021780">
    <property type="protein sequence ID" value="ASA22636.1"/>
    <property type="molecule type" value="Genomic_DNA"/>
</dbReference>
<gene>
    <name evidence="1" type="ORF">B9T62_18690</name>
</gene>
<keyword evidence="2" id="KW-1185">Reference proteome</keyword>
<dbReference type="RefSeq" id="WP_087916634.1">
    <property type="nucleotide sequence ID" value="NZ_CP021780.1"/>
</dbReference>
<dbReference type="Proteomes" id="UP000249890">
    <property type="component" value="Chromosome"/>
</dbReference>
<sequence length="107" mass="12638">MLDTKHLEYQNCTIKSVTQDKFPDDIIIMVGLEDGNKEKVKIMSKGMYIDQLKEMKAGERERCVWAYGNSDIDLYKRDDGYLLYHSPHEGLYIKYWLAEGEFENMFV</sequence>
<accession>A0A2Z2K7W4</accession>
<organism evidence="1 2">
    <name type="scientific">Paenibacillus donghaensis</name>
    <dbReference type="NCBI Taxonomy" id="414771"/>
    <lineage>
        <taxon>Bacteria</taxon>
        <taxon>Bacillati</taxon>
        <taxon>Bacillota</taxon>
        <taxon>Bacilli</taxon>
        <taxon>Bacillales</taxon>
        <taxon>Paenibacillaceae</taxon>
        <taxon>Paenibacillus</taxon>
    </lineage>
</organism>
<name>A0A2Z2K7W4_9BACL</name>
<evidence type="ECO:0000313" key="1">
    <source>
        <dbReference type="EMBL" id="ASA22636.1"/>
    </source>
</evidence>
<dbReference type="AlphaFoldDB" id="A0A2Z2K7W4"/>
<reference evidence="1 2" key="1">
    <citation type="submission" date="2017-06" db="EMBL/GenBank/DDBJ databases">
        <title>Complete genome sequence of Paenibacillus donghaensis KCTC 13049T isolated from East Sea sediment, South Korea.</title>
        <authorList>
            <person name="Jung B.K."/>
            <person name="Hong S.-J."/>
            <person name="Shin J.-H."/>
        </authorList>
    </citation>
    <scope>NUCLEOTIDE SEQUENCE [LARGE SCALE GENOMIC DNA]</scope>
    <source>
        <strain evidence="1 2">KCTC 13049</strain>
    </source>
</reference>
<proteinExistence type="predicted"/>
<protein>
    <submittedName>
        <fullName evidence="1">Uncharacterized protein</fullName>
    </submittedName>
</protein>
<dbReference type="KEGG" id="pdh:B9T62_18690"/>